<protein>
    <recommendedName>
        <fullName evidence="2">Exodeoxyribonuclease X-like C-terminal domain-containing protein</fullName>
    </recommendedName>
</protein>
<organism evidence="3 4">
    <name type="scientific">Perkinsus olseni</name>
    <name type="common">Perkinsus atlanticus</name>
    <dbReference type="NCBI Taxonomy" id="32597"/>
    <lineage>
        <taxon>Eukaryota</taxon>
        <taxon>Sar</taxon>
        <taxon>Alveolata</taxon>
        <taxon>Perkinsozoa</taxon>
        <taxon>Perkinsea</taxon>
        <taxon>Perkinsida</taxon>
        <taxon>Perkinsidae</taxon>
        <taxon>Perkinsus</taxon>
    </lineage>
</organism>
<gene>
    <name evidence="3" type="ORF">FOZ63_011289</name>
</gene>
<accession>A0A7J6TA53</accession>
<feature type="compositionally biased region" description="Low complexity" evidence="1">
    <location>
        <begin position="146"/>
        <end position="162"/>
    </location>
</feature>
<feature type="non-terminal residue" evidence="3">
    <location>
        <position position="162"/>
    </location>
</feature>
<evidence type="ECO:0000259" key="2">
    <source>
        <dbReference type="Pfam" id="PF20600"/>
    </source>
</evidence>
<feature type="compositionally biased region" description="Low complexity" evidence="1">
    <location>
        <begin position="121"/>
        <end position="134"/>
    </location>
</feature>
<name>A0A7J6TA53_PEROL</name>
<evidence type="ECO:0000313" key="4">
    <source>
        <dbReference type="Proteomes" id="UP000553632"/>
    </source>
</evidence>
<dbReference type="AlphaFoldDB" id="A0A7J6TA53"/>
<proteinExistence type="predicted"/>
<dbReference type="Pfam" id="PF20600">
    <property type="entry name" value="ExoX-like_C"/>
    <property type="match status" value="1"/>
</dbReference>
<reference evidence="3 4" key="1">
    <citation type="submission" date="2020-04" db="EMBL/GenBank/DDBJ databases">
        <title>Perkinsus olseni comparative genomics.</title>
        <authorList>
            <person name="Bogema D.R."/>
        </authorList>
    </citation>
    <scope>NUCLEOTIDE SEQUENCE [LARGE SCALE GENOMIC DNA]</scope>
    <source>
        <strain evidence="3 4">ATCC PRA-207</strain>
    </source>
</reference>
<dbReference type="EMBL" id="JABANO010012432">
    <property type="protein sequence ID" value="KAF4741821.1"/>
    <property type="molecule type" value="Genomic_DNA"/>
</dbReference>
<feature type="domain" description="Exodeoxyribonuclease X-like C-terminal" evidence="2">
    <location>
        <begin position="73"/>
        <end position="98"/>
    </location>
</feature>
<sequence length="162" mass="17925">KFRITNTTHRQQSIKLKNCKCARLQDQPFPTTSRQPAEGLIKTMQQRAASSGGSSTFTIPNQQHVDGSTRIGFGKHNGKTFEEVATSDLGYCQWVLNQEGCNGQLALFKSYLQGTAPPTDQNNNFNNNSRRFSQQHPNTQHPSSAPTSGQHPSQPPSSGWRP</sequence>
<evidence type="ECO:0000256" key="1">
    <source>
        <dbReference type="SAM" id="MobiDB-lite"/>
    </source>
</evidence>
<dbReference type="InterPro" id="IPR046768">
    <property type="entry name" value="ExoX-like_C"/>
</dbReference>
<dbReference type="Proteomes" id="UP000553632">
    <property type="component" value="Unassembled WGS sequence"/>
</dbReference>
<evidence type="ECO:0000313" key="3">
    <source>
        <dbReference type="EMBL" id="KAF4741821.1"/>
    </source>
</evidence>
<keyword evidence="4" id="KW-1185">Reference proteome</keyword>
<feature type="compositionally biased region" description="Polar residues" evidence="1">
    <location>
        <begin position="135"/>
        <end position="145"/>
    </location>
</feature>
<feature type="non-terminal residue" evidence="3">
    <location>
        <position position="1"/>
    </location>
</feature>
<comment type="caution">
    <text evidence="3">The sequence shown here is derived from an EMBL/GenBank/DDBJ whole genome shotgun (WGS) entry which is preliminary data.</text>
</comment>
<feature type="region of interest" description="Disordered" evidence="1">
    <location>
        <begin position="117"/>
        <end position="162"/>
    </location>
</feature>